<dbReference type="FunCoup" id="A0A3N7FDR3">
    <property type="interactions" value="377"/>
</dbReference>
<proteinExistence type="inferred from homology"/>
<accession>A0A3N7FDR3</accession>
<dbReference type="PANTHER" id="PTHR31471">
    <property type="entry name" value="OS02G0116800 PROTEIN"/>
    <property type="match status" value="1"/>
</dbReference>
<evidence type="ECO:0000256" key="2">
    <source>
        <dbReference type="SAM" id="Coils"/>
    </source>
</evidence>
<dbReference type="Pfam" id="PF03763">
    <property type="entry name" value="Remorin_C"/>
    <property type="match status" value="1"/>
</dbReference>
<comment type="similarity">
    <text evidence="1">Belongs to the remorin family.</text>
</comment>
<feature type="domain" description="Remorin C-terminal" evidence="4">
    <location>
        <begin position="245"/>
        <end position="346"/>
    </location>
</feature>
<organism evidence="5 6">
    <name type="scientific">Populus trichocarpa</name>
    <name type="common">Western balsam poplar</name>
    <name type="synonym">Populus balsamifera subsp. trichocarpa</name>
    <dbReference type="NCBI Taxonomy" id="3694"/>
    <lineage>
        <taxon>Eukaryota</taxon>
        <taxon>Viridiplantae</taxon>
        <taxon>Streptophyta</taxon>
        <taxon>Embryophyta</taxon>
        <taxon>Tracheophyta</taxon>
        <taxon>Spermatophyta</taxon>
        <taxon>Magnoliopsida</taxon>
        <taxon>eudicotyledons</taxon>
        <taxon>Gunneridae</taxon>
        <taxon>Pentapetalae</taxon>
        <taxon>rosids</taxon>
        <taxon>fabids</taxon>
        <taxon>Malpighiales</taxon>
        <taxon>Salicaceae</taxon>
        <taxon>Saliceae</taxon>
        <taxon>Populus</taxon>
    </lineage>
</organism>
<dbReference type="InParanoid" id="A0A3N7FDR3"/>
<dbReference type="STRING" id="3694.A0A3N7FDR3"/>
<dbReference type="InterPro" id="IPR005516">
    <property type="entry name" value="Remorin_C"/>
</dbReference>
<name>A0A3N7FDR3_POPTR</name>
<feature type="region of interest" description="Disordered" evidence="3">
    <location>
        <begin position="105"/>
        <end position="248"/>
    </location>
</feature>
<sequence length="351" mass="39227">MENLLKQVRVRFFGQENSEEPRSARERTPSFEEVGFAEIKRPRNWFQRQFSGQMNKDYDSSGIEHVTAVAAAVYAIALSNAPSIQEQGRISKGPEPSLTQIKSKMKESTDLMSEPGEGSMRSPESAPRIKRILTSTESPERQNSKVPETAIKEKTTSDDAAAASQFKRTLTVTDKPAPSMKETPTFADKSLSSTKDMKPESAEPVPTTRPRITAPKPDQPPTSKPATPTTKIERKVSTTPGIDGTNADAWERAELSKIQKRYEKTNARILSWENRKKEKARNRLKKTENDSEGIRSKALKQFRAEMADIDQIAGAAKAKAAERQRNEELRAKGKANTIRKTGKLPRTCFCF</sequence>
<dbReference type="EMBL" id="CM009297">
    <property type="protein sequence ID" value="RQO94433.1"/>
    <property type="molecule type" value="Genomic_DNA"/>
</dbReference>
<protein>
    <recommendedName>
        <fullName evidence="4">Remorin C-terminal domain-containing protein</fullName>
    </recommendedName>
</protein>
<dbReference type="PANTHER" id="PTHR31471:SF51">
    <property type="entry name" value="REMORIN FAMILY PROTEIN"/>
    <property type="match status" value="1"/>
</dbReference>
<evidence type="ECO:0000313" key="6">
    <source>
        <dbReference type="Proteomes" id="UP000006729"/>
    </source>
</evidence>
<feature type="coiled-coil region" evidence="2">
    <location>
        <begin position="255"/>
        <end position="332"/>
    </location>
</feature>
<evidence type="ECO:0000259" key="4">
    <source>
        <dbReference type="Pfam" id="PF03763"/>
    </source>
</evidence>
<dbReference type="AlphaFoldDB" id="A0A3N7FDR3"/>
<keyword evidence="6" id="KW-1185">Reference proteome</keyword>
<gene>
    <name evidence="5" type="ORF">POPTR_008G093300</name>
</gene>
<reference evidence="5 6" key="1">
    <citation type="journal article" date="2006" name="Science">
        <title>The genome of black cottonwood, Populus trichocarpa (Torr. &amp; Gray).</title>
        <authorList>
            <person name="Tuskan G.A."/>
            <person name="Difazio S."/>
            <person name="Jansson S."/>
            <person name="Bohlmann J."/>
            <person name="Grigoriev I."/>
            <person name="Hellsten U."/>
            <person name="Putnam N."/>
            <person name="Ralph S."/>
            <person name="Rombauts S."/>
            <person name="Salamov A."/>
            <person name="Schein J."/>
            <person name="Sterck L."/>
            <person name="Aerts A."/>
            <person name="Bhalerao R.R."/>
            <person name="Bhalerao R.P."/>
            <person name="Blaudez D."/>
            <person name="Boerjan W."/>
            <person name="Brun A."/>
            <person name="Brunner A."/>
            <person name="Busov V."/>
            <person name="Campbell M."/>
            <person name="Carlson J."/>
            <person name="Chalot M."/>
            <person name="Chapman J."/>
            <person name="Chen G.L."/>
            <person name="Cooper D."/>
            <person name="Coutinho P.M."/>
            <person name="Couturier J."/>
            <person name="Covert S."/>
            <person name="Cronk Q."/>
            <person name="Cunningham R."/>
            <person name="Davis J."/>
            <person name="Degroeve S."/>
            <person name="Dejardin A."/>
            <person name="Depamphilis C."/>
            <person name="Detter J."/>
            <person name="Dirks B."/>
            <person name="Dubchak I."/>
            <person name="Duplessis S."/>
            <person name="Ehlting J."/>
            <person name="Ellis B."/>
            <person name="Gendler K."/>
            <person name="Goodstein D."/>
            <person name="Gribskov M."/>
            <person name="Grimwood J."/>
            <person name="Groover A."/>
            <person name="Gunter L."/>
            <person name="Hamberger B."/>
            <person name="Heinze B."/>
            <person name="Helariutta Y."/>
            <person name="Henrissat B."/>
            <person name="Holligan D."/>
            <person name="Holt R."/>
            <person name="Huang W."/>
            <person name="Islam-Faridi N."/>
            <person name="Jones S."/>
            <person name="Jones-Rhoades M."/>
            <person name="Jorgensen R."/>
            <person name="Joshi C."/>
            <person name="Kangasjarvi J."/>
            <person name="Karlsson J."/>
            <person name="Kelleher C."/>
            <person name="Kirkpatrick R."/>
            <person name="Kirst M."/>
            <person name="Kohler A."/>
            <person name="Kalluri U."/>
            <person name="Larimer F."/>
            <person name="Leebens-Mack J."/>
            <person name="Leple J.C."/>
            <person name="Locascio P."/>
            <person name="Lou Y."/>
            <person name="Lucas S."/>
            <person name="Martin F."/>
            <person name="Montanini B."/>
            <person name="Napoli C."/>
            <person name="Nelson D.R."/>
            <person name="Nelson C."/>
            <person name="Nieminen K."/>
            <person name="Nilsson O."/>
            <person name="Pereda V."/>
            <person name="Peter G."/>
            <person name="Philippe R."/>
            <person name="Pilate G."/>
            <person name="Poliakov A."/>
            <person name="Razumovskaya J."/>
            <person name="Richardson P."/>
            <person name="Rinaldi C."/>
            <person name="Ritland K."/>
            <person name="Rouze P."/>
            <person name="Ryaboy D."/>
            <person name="Schmutz J."/>
            <person name="Schrader J."/>
            <person name="Segerman B."/>
            <person name="Shin H."/>
            <person name="Siddiqui A."/>
            <person name="Sterky F."/>
            <person name="Terry A."/>
            <person name="Tsai C.J."/>
            <person name="Uberbacher E."/>
            <person name="Unneberg P."/>
            <person name="Vahala J."/>
            <person name="Wall K."/>
            <person name="Wessler S."/>
            <person name="Yang G."/>
            <person name="Yin T."/>
            <person name="Douglas C."/>
            <person name="Marra M."/>
            <person name="Sandberg G."/>
            <person name="Van de Peer Y."/>
            <person name="Rokhsar D."/>
        </authorList>
    </citation>
    <scope>NUCLEOTIDE SEQUENCE [LARGE SCALE GENOMIC DNA]</scope>
    <source>
        <strain evidence="6">cv. Nisqually</strain>
    </source>
</reference>
<keyword evidence="2" id="KW-0175">Coiled coil</keyword>
<evidence type="ECO:0000313" key="5">
    <source>
        <dbReference type="EMBL" id="RQO94433.1"/>
    </source>
</evidence>
<evidence type="ECO:0000256" key="3">
    <source>
        <dbReference type="SAM" id="MobiDB-lite"/>
    </source>
</evidence>
<dbReference type="Proteomes" id="UP000006729">
    <property type="component" value="Chromosome 8"/>
</dbReference>
<evidence type="ECO:0000256" key="1">
    <source>
        <dbReference type="ARBA" id="ARBA00005711"/>
    </source>
</evidence>